<comment type="caution">
    <text evidence="2">The sequence shown here is derived from an EMBL/GenBank/DDBJ whole genome shotgun (WGS) entry which is preliminary data.</text>
</comment>
<dbReference type="InterPro" id="IPR036388">
    <property type="entry name" value="WH-like_DNA-bd_sf"/>
</dbReference>
<evidence type="ECO:0000313" key="2">
    <source>
        <dbReference type="EMBL" id="MFC4425868.1"/>
    </source>
</evidence>
<gene>
    <name evidence="2" type="ORF">ACFOZ9_06550</name>
</gene>
<dbReference type="Proteomes" id="UP001595998">
    <property type="component" value="Unassembled WGS sequence"/>
</dbReference>
<dbReference type="RefSeq" id="WP_380037675.1">
    <property type="nucleotide sequence ID" value="NZ_JBHSEH010000005.1"/>
</dbReference>
<evidence type="ECO:0000259" key="1">
    <source>
        <dbReference type="SMART" id="SM01043"/>
    </source>
</evidence>
<dbReference type="PANTHER" id="PTHR35807:SF2">
    <property type="entry name" value="TRANSCRIPTIONAL ACTIVATOR DOMAIN"/>
    <property type="match status" value="1"/>
</dbReference>
<dbReference type="PANTHER" id="PTHR35807">
    <property type="entry name" value="TRANSCRIPTIONAL REGULATOR REDD-RELATED"/>
    <property type="match status" value="1"/>
</dbReference>
<dbReference type="Gene3D" id="1.25.40.10">
    <property type="entry name" value="Tetratricopeptide repeat domain"/>
    <property type="match status" value="1"/>
</dbReference>
<sequence length="1001" mass="104843">MSLNWRDLTSTRRARWPAVQGAVARPRLRALLSSARVLLAVAPAGFGKTTALAAGAPGLGGPGAWLTLDADDADPQVLAGGLALATEHLPGGQAASALLDAGASPRRVAAKVADILDASGALLVLDEAQHLTGPLTGDVMRELVSGGAGRVALLSRMPLTLPDLTRLEAQGEVAHLSAADLAFTAEEVGELLGALGVDASSAQVRQAQAVTEGWPIAVRFLAQAAAQGRVQWPQLADLDGGEAQMGTLFSYLAQEVLGPLDPALRELLTRSSVFEELTPELLEAVLDQPRARALLDTLASSGVFLTRIGEGGYRAHPLLRAHLRAQLDGAELRALAARGAAFFEATGRPRRAMAAHLVAGHAERAAQLLLAHGRLWLALGRVTLVERSLGRLPATAWTPELHALAGDALRLSSRYSEAMAAYAQAGALDRALGEVQVALDTVQPDLAWAPLDQAQVLAPLALQDTVRRLRAENLLNAGHLAEAVALQPALAGGVRYALRSGDLGRALALAQEAAQGEAGGARAAQNHREGLLLASFLHALLGEPDAARRCAQAGLAEGSRLESPFVQALALARLGHALQTAGHSGPARQAYENARTLGRGVAGRLQVEPLMGLSYLAGLSGDVTGAAALRDESLHHTGGDRYMQGLLHLTWALGLLHGRRPGAVDLTQARAAFAACGDRFGLAAVALAAWAAHGQAPAEAAQAASEFPLLLGRRTLLSPFPDRARRAALLARLAAAVPDAATALRRAAHDLGYGDVPTPDEAPGFEVRVQVLDRLAVTRGDDPRPREWGRAKARDLLALLAVHEEGLAREAAQEALFPDAEPGVGERNFRVTLHALGQVLEDGAPSGAFLERGDWLRLRPGPDLWVDLHAARALMAQPAGTPGRLDALLTLPGQVAMSELASVQQEAERYSARLPEALAAEAQLALDQGHPARAAQAAERALGLDAAHELAARVLMRAHHQRGSSSALRRVYRALCDALDELGLEPLPDTAALYRALSGTA</sequence>
<dbReference type="SMART" id="SM01043">
    <property type="entry name" value="BTAD"/>
    <property type="match status" value="1"/>
</dbReference>
<feature type="domain" description="Bacterial transcriptional activator" evidence="1">
    <location>
        <begin position="866"/>
        <end position="998"/>
    </location>
</feature>
<organism evidence="2 3">
    <name type="scientific">Deinococcus navajonensis</name>
    <dbReference type="NCBI Taxonomy" id="309884"/>
    <lineage>
        <taxon>Bacteria</taxon>
        <taxon>Thermotogati</taxon>
        <taxon>Deinococcota</taxon>
        <taxon>Deinococci</taxon>
        <taxon>Deinococcales</taxon>
        <taxon>Deinococcaceae</taxon>
        <taxon>Deinococcus</taxon>
    </lineage>
</organism>
<dbReference type="InterPro" id="IPR005158">
    <property type="entry name" value="BTAD"/>
</dbReference>
<name>A0ABV8XMK6_9DEIO</name>
<dbReference type="Pfam" id="PF25873">
    <property type="entry name" value="WHD_MalT"/>
    <property type="match status" value="1"/>
</dbReference>
<dbReference type="EMBL" id="JBHSEH010000005">
    <property type="protein sequence ID" value="MFC4425868.1"/>
    <property type="molecule type" value="Genomic_DNA"/>
</dbReference>
<dbReference type="Gene3D" id="1.10.10.10">
    <property type="entry name" value="Winged helix-like DNA-binding domain superfamily/Winged helix DNA-binding domain"/>
    <property type="match status" value="1"/>
</dbReference>
<reference evidence="3" key="1">
    <citation type="journal article" date="2019" name="Int. J. Syst. Evol. Microbiol.">
        <title>The Global Catalogue of Microorganisms (GCM) 10K type strain sequencing project: providing services to taxonomists for standard genome sequencing and annotation.</title>
        <authorList>
            <consortium name="The Broad Institute Genomics Platform"/>
            <consortium name="The Broad Institute Genome Sequencing Center for Infectious Disease"/>
            <person name="Wu L."/>
            <person name="Ma J."/>
        </authorList>
    </citation>
    <scope>NUCLEOTIDE SEQUENCE [LARGE SCALE GENOMIC DNA]</scope>
    <source>
        <strain evidence="3">CCUG 56029</strain>
    </source>
</reference>
<protein>
    <submittedName>
        <fullName evidence="2">Transcriptional regulator</fullName>
    </submittedName>
</protein>
<keyword evidence="3" id="KW-1185">Reference proteome</keyword>
<dbReference type="InterPro" id="IPR011990">
    <property type="entry name" value="TPR-like_helical_dom_sf"/>
</dbReference>
<proteinExistence type="predicted"/>
<dbReference type="InterPro" id="IPR051677">
    <property type="entry name" value="AfsR-DnrI-RedD_regulator"/>
</dbReference>
<dbReference type="InterPro" id="IPR059106">
    <property type="entry name" value="WHD_MalT"/>
</dbReference>
<evidence type="ECO:0000313" key="3">
    <source>
        <dbReference type="Proteomes" id="UP001595998"/>
    </source>
</evidence>
<accession>A0ABV8XMK6</accession>
<dbReference type="SUPFAM" id="SSF48452">
    <property type="entry name" value="TPR-like"/>
    <property type="match status" value="1"/>
</dbReference>